<accession>A0A4Y9FWK0</accession>
<dbReference type="AlphaFoldDB" id="A0A4Y9FWK0"/>
<dbReference type="Proteomes" id="UP000298358">
    <property type="component" value="Unassembled WGS sequence"/>
</dbReference>
<proteinExistence type="predicted"/>
<reference evidence="1 2" key="1">
    <citation type="submission" date="2019-03" db="EMBL/GenBank/DDBJ databases">
        <title>Diversity of the mouse oral microbiome.</title>
        <authorList>
            <person name="Joseph S."/>
            <person name="Aduse-Opoku J."/>
            <person name="Curtis M."/>
            <person name="Wade W."/>
            <person name="Hashim A."/>
        </authorList>
    </citation>
    <scope>NUCLEOTIDE SEQUENCE [LARGE SCALE GENOMIC DNA]</scope>
    <source>
        <strain evidence="1 2">P1012</strain>
    </source>
</reference>
<protein>
    <submittedName>
        <fullName evidence="1">Uncharacterized protein</fullName>
    </submittedName>
</protein>
<dbReference type="EMBL" id="SPQB01000006">
    <property type="protein sequence ID" value="TFU33669.1"/>
    <property type="molecule type" value="Genomic_DNA"/>
</dbReference>
<dbReference type="RefSeq" id="WP_135113513.1">
    <property type="nucleotide sequence ID" value="NZ_JADGLL010000006.1"/>
</dbReference>
<comment type="caution">
    <text evidence="1">The sequence shown here is derived from an EMBL/GenBank/DDBJ whole genome shotgun (WGS) entry which is preliminary data.</text>
</comment>
<sequence length="71" mass="7713">MVRDDGMDRLRRKYPLQGAGSAMDAVWRPSAHDADIEAQSLKIIPVPAPSPDTGPGVLDFDNGTIEIHVDE</sequence>
<evidence type="ECO:0000313" key="2">
    <source>
        <dbReference type="Proteomes" id="UP000298358"/>
    </source>
</evidence>
<name>A0A4Y9FWK0_9MICO</name>
<dbReference type="OrthoDB" id="4954842at2"/>
<evidence type="ECO:0000313" key="1">
    <source>
        <dbReference type="EMBL" id="TFU33669.1"/>
    </source>
</evidence>
<keyword evidence="2" id="KW-1185">Reference proteome</keyword>
<organism evidence="1 2">
    <name type="scientific">Microbacterium paludicola</name>
    <dbReference type="NCBI Taxonomy" id="300019"/>
    <lineage>
        <taxon>Bacteria</taxon>
        <taxon>Bacillati</taxon>
        <taxon>Actinomycetota</taxon>
        <taxon>Actinomycetes</taxon>
        <taxon>Micrococcales</taxon>
        <taxon>Microbacteriaceae</taxon>
        <taxon>Microbacterium</taxon>
    </lineage>
</organism>
<gene>
    <name evidence="1" type="ORF">E4U02_04235</name>
</gene>